<evidence type="ECO:0000313" key="3">
    <source>
        <dbReference type="Proteomes" id="UP000076765"/>
    </source>
</evidence>
<dbReference type="EMBL" id="CP011158">
    <property type="protein sequence ID" value="ANB91119.1"/>
    <property type="molecule type" value="Genomic_DNA"/>
</dbReference>
<dbReference type="Proteomes" id="UP000255102">
    <property type="component" value="Unassembled WGS sequence"/>
</dbReference>
<proteinExistence type="predicted"/>
<dbReference type="EMBL" id="UGPW01000001">
    <property type="protein sequence ID" value="STY86636.1"/>
    <property type="molecule type" value="Genomic_DNA"/>
</dbReference>
<dbReference type="RefSeq" id="WP_063513698.1">
    <property type="nucleotide sequence ID" value="NZ_CP011158.1"/>
</dbReference>
<keyword evidence="3" id="KW-1185">Reference proteome</keyword>
<name>A0A378PJR1_9GAMM</name>
<accession>A0A378PJR1</accession>
<dbReference type="KEGG" id="moi:MOVS_02970"/>
<reference evidence="1 3" key="1">
    <citation type="submission" date="2015-04" db="EMBL/GenBank/DDBJ databases">
        <authorList>
            <person name="Calcutt M.J."/>
            <person name="Foecking M.F."/>
        </authorList>
    </citation>
    <scope>NUCLEOTIDE SEQUENCE [LARGE SCALE GENOMIC DNA]</scope>
    <source>
        <strain evidence="1 3">199/55</strain>
    </source>
</reference>
<evidence type="ECO:0000313" key="2">
    <source>
        <dbReference type="EMBL" id="STY86636.1"/>
    </source>
</evidence>
<protein>
    <submittedName>
        <fullName evidence="2">Uncharacterized protein</fullName>
    </submittedName>
</protein>
<dbReference type="AlphaFoldDB" id="A0A378PJR1"/>
<gene>
    <name evidence="1" type="ORF">MOVS_02970</name>
    <name evidence="2" type="ORF">NCTC11227_00623</name>
</gene>
<reference evidence="2 4" key="2">
    <citation type="submission" date="2018-06" db="EMBL/GenBank/DDBJ databases">
        <authorList>
            <consortium name="Pathogen Informatics"/>
            <person name="Doyle S."/>
        </authorList>
    </citation>
    <scope>NUCLEOTIDE SEQUENCE [LARGE SCALE GENOMIC DNA]</scope>
    <source>
        <strain evidence="2 4">NCTC11227</strain>
    </source>
</reference>
<organism evidence="2 4">
    <name type="scientific">Moraxella ovis</name>
    <dbReference type="NCBI Taxonomy" id="29433"/>
    <lineage>
        <taxon>Bacteria</taxon>
        <taxon>Pseudomonadati</taxon>
        <taxon>Pseudomonadota</taxon>
        <taxon>Gammaproteobacteria</taxon>
        <taxon>Moraxellales</taxon>
        <taxon>Moraxellaceae</taxon>
        <taxon>Moraxella</taxon>
    </lineage>
</organism>
<dbReference type="Proteomes" id="UP000076765">
    <property type="component" value="Chromosome"/>
</dbReference>
<evidence type="ECO:0000313" key="4">
    <source>
        <dbReference type="Proteomes" id="UP000255102"/>
    </source>
</evidence>
<sequence length="205" mass="24244">MNIENLNELIKFCENKTNNSFLFAYRFNELDVRGIFFANSKSMLIGIENYNCAWNLSIKTNRENLNYINTYIPNDIYIRISKSLRNDENYTNEQFFSALIDNLLQIVTQECIEGADDCEILALLANARFSTERYGRNDVERPFFHYWRRVRPSVQSLDKIEDVFGNEVRQKCYRENITAVWSTNPTENSLEFLTRNAGDEFSFRE</sequence>
<evidence type="ECO:0000313" key="1">
    <source>
        <dbReference type="EMBL" id="ANB91119.1"/>
    </source>
</evidence>
<dbReference type="STRING" id="29433.MOVS_02970"/>